<sequence>MTARRTAATAAFLAVGPLALAGLTATPAVAHGSMTDPVSRVSACFAEGPEHPRSAACKALVAAGGTQPLYDWNEVNIGDAAGNHRRIIPDGKLCSANRAKYRGLDLPRTDWPSSSLTAGKHTFHYKATAPHKGTFELYLTKAGYDPSKPLKWSDLEAKPFVKVTNPKLVGGEYVFDGTVPARSGRHLVYSIWQRSDSPEAFYTCSDVVFGGKGGAKPGAPAAAAPSDRQIEAGTEHSTVDHGGHGGDASAHGSAHGQHQAPAAAPAPAKNAGEETGEKAGELKAAESPAGQEAQAAQGAGDPAKTAAGQSLAGDGGNAPQPQGAAEPVAAPATAPATENLAQTGGDSTTPYLAVGGAAVLATGAAVLFASTRRRAGAAGRDGR</sequence>
<evidence type="ECO:0000256" key="3">
    <source>
        <dbReference type="SAM" id="Phobius"/>
    </source>
</evidence>
<keyword evidence="3" id="KW-1133">Transmembrane helix</keyword>
<feature type="signal peptide" evidence="4">
    <location>
        <begin position="1"/>
        <end position="21"/>
    </location>
</feature>
<dbReference type="NCBIfam" id="NF041528">
    <property type="entry name" value="strep_LAETG"/>
    <property type="match status" value="1"/>
</dbReference>
<dbReference type="EMBL" id="JANUGQ010000021">
    <property type="protein sequence ID" value="MCS0638377.1"/>
    <property type="molecule type" value="Genomic_DNA"/>
</dbReference>
<keyword evidence="3" id="KW-0472">Membrane</keyword>
<feature type="compositionally biased region" description="Low complexity" evidence="2">
    <location>
        <begin position="247"/>
        <end position="268"/>
    </location>
</feature>
<dbReference type="InterPro" id="IPR014756">
    <property type="entry name" value="Ig_E-set"/>
</dbReference>
<feature type="compositionally biased region" description="Low complexity" evidence="2">
    <location>
        <begin position="285"/>
        <end position="303"/>
    </location>
</feature>
<keyword evidence="6" id="KW-0503">Monooxygenase</keyword>
<organism evidence="6 7">
    <name type="scientific">Streptomyces pyxinae</name>
    <dbReference type="NCBI Taxonomy" id="2970734"/>
    <lineage>
        <taxon>Bacteria</taxon>
        <taxon>Bacillati</taxon>
        <taxon>Actinomycetota</taxon>
        <taxon>Actinomycetes</taxon>
        <taxon>Kitasatosporales</taxon>
        <taxon>Streptomycetaceae</taxon>
        <taxon>Streptomyces</taxon>
    </lineage>
</organism>
<gene>
    <name evidence="6" type="ORF">NX801_22520</name>
</gene>
<comment type="caution">
    <text evidence="6">The sequence shown here is derived from an EMBL/GenBank/DDBJ whole genome shotgun (WGS) entry which is preliminary data.</text>
</comment>
<dbReference type="NCBIfam" id="TIGR01167">
    <property type="entry name" value="LPXTG_anchor"/>
    <property type="match status" value="1"/>
</dbReference>
<dbReference type="InterPro" id="IPR004302">
    <property type="entry name" value="Cellulose/chitin-bd_N"/>
</dbReference>
<proteinExistence type="predicted"/>
<name>A0ABT2CLU2_9ACTN</name>
<evidence type="ECO:0000313" key="7">
    <source>
        <dbReference type="Proteomes" id="UP001431313"/>
    </source>
</evidence>
<dbReference type="CDD" id="cd21177">
    <property type="entry name" value="LPMO_AA10"/>
    <property type="match status" value="1"/>
</dbReference>
<evidence type="ECO:0000256" key="4">
    <source>
        <dbReference type="SAM" id="SignalP"/>
    </source>
</evidence>
<evidence type="ECO:0000259" key="5">
    <source>
        <dbReference type="Pfam" id="PF03067"/>
    </source>
</evidence>
<feature type="domain" description="Chitin-binding type-4" evidence="5">
    <location>
        <begin position="31"/>
        <end position="207"/>
    </location>
</feature>
<evidence type="ECO:0000256" key="1">
    <source>
        <dbReference type="ARBA" id="ARBA00022729"/>
    </source>
</evidence>
<evidence type="ECO:0000313" key="6">
    <source>
        <dbReference type="EMBL" id="MCS0638377.1"/>
    </source>
</evidence>
<keyword evidence="1 4" id="KW-0732">Signal</keyword>
<evidence type="ECO:0000256" key="2">
    <source>
        <dbReference type="SAM" id="MobiDB-lite"/>
    </source>
</evidence>
<dbReference type="Gene3D" id="2.70.50.50">
    <property type="entry name" value="chitin-binding protein cbp21"/>
    <property type="match status" value="1"/>
</dbReference>
<keyword evidence="7" id="KW-1185">Reference proteome</keyword>
<feature type="chain" id="PRO_5045248840" evidence="4">
    <location>
        <begin position="22"/>
        <end position="383"/>
    </location>
</feature>
<dbReference type="GO" id="GO:0004497">
    <property type="term" value="F:monooxygenase activity"/>
    <property type="evidence" value="ECO:0007669"/>
    <property type="project" value="UniProtKB-KW"/>
</dbReference>
<keyword evidence="6" id="KW-0560">Oxidoreductase</keyword>
<dbReference type="PANTHER" id="PTHR34823:SF1">
    <property type="entry name" value="CHITIN-BINDING TYPE-4 DOMAIN-CONTAINING PROTEIN"/>
    <property type="match status" value="1"/>
</dbReference>
<dbReference type="SUPFAM" id="SSF81296">
    <property type="entry name" value="E set domains"/>
    <property type="match status" value="1"/>
</dbReference>
<dbReference type="Proteomes" id="UP001431313">
    <property type="component" value="Unassembled WGS sequence"/>
</dbReference>
<reference evidence="6" key="1">
    <citation type="submission" date="2022-08" db="EMBL/GenBank/DDBJ databases">
        <authorList>
            <person name="Somphong A."/>
            <person name="Phongsopitanun W."/>
        </authorList>
    </citation>
    <scope>NUCLEOTIDE SEQUENCE</scope>
    <source>
        <strain evidence="6">LP05-1</strain>
    </source>
</reference>
<dbReference type="Pfam" id="PF03067">
    <property type="entry name" value="LPMO_10"/>
    <property type="match status" value="1"/>
</dbReference>
<feature type="compositionally biased region" description="Low complexity" evidence="2">
    <location>
        <begin position="318"/>
        <end position="338"/>
    </location>
</feature>
<feature type="compositionally biased region" description="Basic and acidic residues" evidence="2">
    <location>
        <begin position="271"/>
        <end position="284"/>
    </location>
</feature>
<feature type="region of interest" description="Disordered" evidence="2">
    <location>
        <begin position="234"/>
        <end position="351"/>
    </location>
</feature>
<dbReference type="PANTHER" id="PTHR34823">
    <property type="entry name" value="GLCNAC-BINDING PROTEIN A"/>
    <property type="match status" value="1"/>
</dbReference>
<feature type="transmembrane region" description="Helical" evidence="3">
    <location>
        <begin position="351"/>
        <end position="370"/>
    </location>
</feature>
<dbReference type="RefSeq" id="WP_258789647.1">
    <property type="nucleotide sequence ID" value="NZ_JANUGQ010000021.1"/>
</dbReference>
<protein>
    <submittedName>
        <fullName evidence="6">Lytic polysaccharide monooxygenase</fullName>
    </submittedName>
</protein>
<feature type="compositionally biased region" description="Basic and acidic residues" evidence="2">
    <location>
        <begin position="234"/>
        <end position="244"/>
    </location>
</feature>
<keyword evidence="3" id="KW-0812">Transmembrane</keyword>
<dbReference type="InterPro" id="IPR051024">
    <property type="entry name" value="GlcNAc_Chitin_IntDeg"/>
</dbReference>
<accession>A0ABT2CLU2</accession>
<feature type="compositionally biased region" description="Polar residues" evidence="2">
    <location>
        <begin position="339"/>
        <end position="350"/>
    </location>
</feature>